<name>A0A9D3XKH5_9SAUR</name>
<protein>
    <submittedName>
        <fullName evidence="1">Uncharacterized protein</fullName>
    </submittedName>
</protein>
<evidence type="ECO:0000313" key="1">
    <source>
        <dbReference type="EMBL" id="KAH1183144.1"/>
    </source>
</evidence>
<dbReference type="AlphaFoldDB" id="A0A9D3XKH5"/>
<accession>A0A9D3XKH5</accession>
<dbReference type="Proteomes" id="UP000827986">
    <property type="component" value="Unassembled WGS sequence"/>
</dbReference>
<dbReference type="EMBL" id="JAHDVG010000466">
    <property type="protein sequence ID" value="KAH1183144.1"/>
    <property type="molecule type" value="Genomic_DNA"/>
</dbReference>
<organism evidence="1 2">
    <name type="scientific">Mauremys mutica</name>
    <name type="common">yellowpond turtle</name>
    <dbReference type="NCBI Taxonomy" id="74926"/>
    <lineage>
        <taxon>Eukaryota</taxon>
        <taxon>Metazoa</taxon>
        <taxon>Chordata</taxon>
        <taxon>Craniata</taxon>
        <taxon>Vertebrata</taxon>
        <taxon>Euteleostomi</taxon>
        <taxon>Archelosauria</taxon>
        <taxon>Testudinata</taxon>
        <taxon>Testudines</taxon>
        <taxon>Cryptodira</taxon>
        <taxon>Durocryptodira</taxon>
        <taxon>Testudinoidea</taxon>
        <taxon>Geoemydidae</taxon>
        <taxon>Geoemydinae</taxon>
        <taxon>Mauremys</taxon>
    </lineage>
</organism>
<reference evidence="1" key="1">
    <citation type="submission" date="2021-09" db="EMBL/GenBank/DDBJ databases">
        <title>The genome of Mauremys mutica provides insights into the evolution of semi-aquatic lifestyle.</title>
        <authorList>
            <person name="Gong S."/>
            <person name="Gao Y."/>
        </authorList>
    </citation>
    <scope>NUCLEOTIDE SEQUENCE</scope>
    <source>
        <strain evidence="1">MM-2020</strain>
        <tissue evidence="1">Muscle</tissue>
    </source>
</reference>
<sequence>MTQRQIKVSWGPGMGQVGGPAPSTYGRAPIPFLLLAAPPTASPLLPAGPSPFCSFHLRPHPWPHPILPLPPSTRSFLPPHCSFHTGEALCPRHGLGAAVGSESSFGHGATAGGGERFFPRPQIGWGLAQVSMCL</sequence>
<gene>
    <name evidence="1" type="ORF">KIL84_004636</name>
</gene>
<keyword evidence="2" id="KW-1185">Reference proteome</keyword>
<comment type="caution">
    <text evidence="1">The sequence shown here is derived from an EMBL/GenBank/DDBJ whole genome shotgun (WGS) entry which is preliminary data.</text>
</comment>
<proteinExistence type="predicted"/>
<evidence type="ECO:0000313" key="2">
    <source>
        <dbReference type="Proteomes" id="UP000827986"/>
    </source>
</evidence>